<dbReference type="GO" id="GO:0003964">
    <property type="term" value="F:RNA-directed DNA polymerase activity"/>
    <property type="evidence" value="ECO:0007669"/>
    <property type="project" value="UniProtKB-KW"/>
</dbReference>
<reference evidence="2" key="1">
    <citation type="journal article" date="2022" name="Int. J. Mol. Sci.">
        <title>Draft Genome of Tanacetum Coccineum: Genomic Comparison of Closely Related Tanacetum-Family Plants.</title>
        <authorList>
            <person name="Yamashiro T."/>
            <person name="Shiraishi A."/>
            <person name="Nakayama K."/>
            <person name="Satake H."/>
        </authorList>
    </citation>
    <scope>NUCLEOTIDE SEQUENCE</scope>
</reference>
<dbReference type="Pfam" id="PF13966">
    <property type="entry name" value="zf-RVT"/>
    <property type="match status" value="1"/>
</dbReference>
<dbReference type="PANTHER" id="PTHR33116:SF78">
    <property type="entry name" value="OS12G0587133 PROTEIN"/>
    <property type="match status" value="1"/>
</dbReference>
<reference evidence="2" key="2">
    <citation type="submission" date="2022-01" db="EMBL/GenBank/DDBJ databases">
        <authorList>
            <person name="Yamashiro T."/>
            <person name="Shiraishi A."/>
            <person name="Satake H."/>
            <person name="Nakayama K."/>
        </authorList>
    </citation>
    <scope>NUCLEOTIDE SEQUENCE</scope>
</reference>
<dbReference type="InterPro" id="IPR043502">
    <property type="entry name" value="DNA/RNA_pol_sf"/>
</dbReference>
<gene>
    <name evidence="2" type="ORF">Tco_1081203</name>
</gene>
<keyword evidence="2" id="KW-0548">Nucleotidyltransferase</keyword>
<evidence type="ECO:0000313" key="2">
    <source>
        <dbReference type="EMBL" id="GJT92358.1"/>
    </source>
</evidence>
<organism evidence="2 3">
    <name type="scientific">Tanacetum coccineum</name>
    <dbReference type="NCBI Taxonomy" id="301880"/>
    <lineage>
        <taxon>Eukaryota</taxon>
        <taxon>Viridiplantae</taxon>
        <taxon>Streptophyta</taxon>
        <taxon>Embryophyta</taxon>
        <taxon>Tracheophyta</taxon>
        <taxon>Spermatophyta</taxon>
        <taxon>Magnoliopsida</taxon>
        <taxon>eudicotyledons</taxon>
        <taxon>Gunneridae</taxon>
        <taxon>Pentapetalae</taxon>
        <taxon>asterids</taxon>
        <taxon>campanulids</taxon>
        <taxon>Asterales</taxon>
        <taxon>Asteraceae</taxon>
        <taxon>Asteroideae</taxon>
        <taxon>Anthemideae</taxon>
        <taxon>Anthemidinae</taxon>
        <taxon>Tanacetum</taxon>
    </lineage>
</organism>
<comment type="caution">
    <text evidence="2">The sequence shown here is derived from an EMBL/GenBank/DDBJ whole genome shotgun (WGS) entry which is preliminary data.</text>
</comment>
<proteinExistence type="predicted"/>
<dbReference type="InterPro" id="IPR026960">
    <property type="entry name" value="RVT-Znf"/>
</dbReference>
<protein>
    <submittedName>
        <fullName evidence="2">RNA-directed DNA polymerase, eukaryota</fullName>
    </submittedName>
</protein>
<dbReference type="Gene3D" id="3.60.10.10">
    <property type="entry name" value="Endonuclease/exonuclease/phosphatase"/>
    <property type="match status" value="1"/>
</dbReference>
<dbReference type="InterPro" id="IPR036691">
    <property type="entry name" value="Endo/exonu/phosph_ase_sf"/>
</dbReference>
<dbReference type="SUPFAM" id="SSF56672">
    <property type="entry name" value="DNA/RNA polymerases"/>
    <property type="match status" value="1"/>
</dbReference>
<dbReference type="Proteomes" id="UP001151760">
    <property type="component" value="Unassembled WGS sequence"/>
</dbReference>
<dbReference type="CDD" id="cd01650">
    <property type="entry name" value="RT_nLTR_like"/>
    <property type="match status" value="1"/>
</dbReference>
<dbReference type="InterPro" id="IPR000477">
    <property type="entry name" value="RT_dom"/>
</dbReference>
<name>A0ABQ5HX10_9ASTR</name>
<dbReference type="PANTHER" id="PTHR33116">
    <property type="entry name" value="REVERSE TRANSCRIPTASE ZINC-BINDING DOMAIN-CONTAINING PROTEIN-RELATED-RELATED"/>
    <property type="match status" value="1"/>
</dbReference>
<dbReference type="Pfam" id="PF00078">
    <property type="entry name" value="RVT_1"/>
    <property type="match status" value="1"/>
</dbReference>
<keyword evidence="2" id="KW-0808">Transferase</keyword>
<dbReference type="EMBL" id="BQNB010020101">
    <property type="protein sequence ID" value="GJT92358.1"/>
    <property type="molecule type" value="Genomic_DNA"/>
</dbReference>
<evidence type="ECO:0000313" key="3">
    <source>
        <dbReference type="Proteomes" id="UP001151760"/>
    </source>
</evidence>
<dbReference type="PROSITE" id="PS50878">
    <property type="entry name" value="RT_POL"/>
    <property type="match status" value="1"/>
</dbReference>
<dbReference type="SUPFAM" id="SSF56219">
    <property type="entry name" value="DNase I-like"/>
    <property type="match status" value="1"/>
</dbReference>
<feature type="domain" description="Reverse transcriptase" evidence="1">
    <location>
        <begin position="263"/>
        <end position="540"/>
    </location>
</feature>
<keyword evidence="2" id="KW-0695">RNA-directed DNA polymerase</keyword>
<evidence type="ECO:0000259" key="1">
    <source>
        <dbReference type="PROSITE" id="PS50878"/>
    </source>
</evidence>
<sequence>MLWEYLTSENNRWKGKVVVTGDFYEVRFWSDRFGSKFNVQGANIFNSFIPSAGLVEVELGGCSFTWCHKSANKMSKLDRFFVSNNFLDDYPNISATYLERFLSDHRPILLREHHLDYGPIPFRFFHYWCEMDGFCKFVEDTWKDCPNNDSNAMYIYDQFKTHLEVVDAMIDSGNGNEEIVVKRMDLVKNLQQINNLNSLEMAQKANVRWAVEELECEVSKEEIKRAVWDCGTDKAPGPDGFSFGFYRKFWHLIEHDVYKAVMYFFTHGDIPKGCNSSFIALIPKIPGANMVKDFRPISLIGSLYKIIAKILANRLVDKLGLLVNEVQSAFIADRQILDGPFILDELIQWCKRKKNQLLVFKVDFEKAFDSVRWDFLDDILKKFGFGEKWCKWIQSCLRSSRGSIILNGSPTEEFQFHKGLKQGDPLSPFLFILVMESLHISFQRVEDAGLFNGIKLDNSVSISHLFYADDAVFVGQWCENNINTLVYVLECFFRASGLRINMSKSKLMGLHVDRDKIKAASSKLRCLTFKPPFTYLGSTVGGSMSRIKTWDDVVDRVSSRLSKWKMKMLSIGGRLTLLKSVLGSTPIFHMSIHKVPLGVLQKLEAIRSHFFNGCALNCNKASWVNWKNALASKKKGVLGIASLYALNRGLMFKWYWRFQTQGSYLWSRVIKALHGETGNLGNGENARFWEDRWFDVVPLKTRFPRVYALESCKDITVASKTSHLNFASSLHRWTWNLSSSGEFSVSSVRCLIDDKTLPVFDHQTRWVRFVPIKVNVIAWKVKNNSLPTRFNISRRGISINCIKCAICDIGVETVNHLFFSCELVTQLVKMIVRWWSVPYLEIDSYADWVSWMDNLHLPIKNKLMLEGVFYVMWWATENNETALVSGLAN</sequence>
<accession>A0ABQ5HX10</accession>
<keyword evidence="3" id="KW-1185">Reference proteome</keyword>